<reference evidence="12 13" key="1">
    <citation type="submission" date="2016-09" db="EMBL/GenBank/DDBJ databases">
        <title>Extensive genetic diversity and differential bi-allelic expression allows diatom success in the polar Southern Ocean.</title>
        <authorList>
            <consortium name="DOE Joint Genome Institute"/>
            <person name="Mock T."/>
            <person name="Otillar R.P."/>
            <person name="Strauss J."/>
            <person name="Dupont C."/>
            <person name="Frickenhaus S."/>
            <person name="Maumus F."/>
            <person name="Mcmullan M."/>
            <person name="Sanges R."/>
            <person name="Schmutz J."/>
            <person name="Toseland A."/>
            <person name="Valas R."/>
            <person name="Veluchamy A."/>
            <person name="Ward B.J."/>
            <person name="Allen A."/>
            <person name="Barry K."/>
            <person name="Falciatore A."/>
            <person name="Ferrante M."/>
            <person name="Fortunato A.E."/>
            <person name="Gloeckner G."/>
            <person name="Gruber A."/>
            <person name="Hipkin R."/>
            <person name="Janech M."/>
            <person name="Kroth P."/>
            <person name="Leese F."/>
            <person name="Lindquist E."/>
            <person name="Lyon B.R."/>
            <person name="Martin J."/>
            <person name="Mayer C."/>
            <person name="Parker M."/>
            <person name="Quesneville H."/>
            <person name="Raymond J."/>
            <person name="Uhlig C."/>
            <person name="Valentin K.U."/>
            <person name="Worden A.Z."/>
            <person name="Armbrust E.V."/>
            <person name="Bowler C."/>
            <person name="Green B."/>
            <person name="Moulton V."/>
            <person name="Van Oosterhout C."/>
            <person name="Grigoriev I."/>
        </authorList>
    </citation>
    <scope>NUCLEOTIDE SEQUENCE [LARGE SCALE GENOMIC DNA]</scope>
    <source>
        <strain evidence="12 13">CCMP1102</strain>
    </source>
</reference>
<keyword evidence="7 11" id="KW-0853">WD repeat</keyword>
<feature type="repeat" description="WD" evidence="11">
    <location>
        <begin position="470"/>
        <end position="509"/>
    </location>
</feature>
<dbReference type="GO" id="GO:0002098">
    <property type="term" value="P:tRNA wobble uridine modification"/>
    <property type="evidence" value="ECO:0007669"/>
    <property type="project" value="InterPro"/>
</dbReference>
<comment type="subcellular location">
    <subcellularLocation>
        <location evidence="2">Cytoplasm</location>
    </subcellularLocation>
    <subcellularLocation>
        <location evidence="1">Nucleus</location>
    </subcellularLocation>
</comment>
<feature type="repeat" description="WD" evidence="11">
    <location>
        <begin position="896"/>
        <end position="938"/>
    </location>
</feature>
<evidence type="ECO:0000256" key="5">
    <source>
        <dbReference type="ARBA" id="ARBA00020267"/>
    </source>
</evidence>
<dbReference type="GO" id="GO:0033588">
    <property type="term" value="C:elongator holoenzyme complex"/>
    <property type="evidence" value="ECO:0007669"/>
    <property type="project" value="InterPro"/>
</dbReference>
<evidence type="ECO:0000313" key="13">
    <source>
        <dbReference type="Proteomes" id="UP000095751"/>
    </source>
</evidence>
<dbReference type="SUPFAM" id="SSF50978">
    <property type="entry name" value="WD40 repeat-like"/>
    <property type="match status" value="1"/>
</dbReference>
<dbReference type="InterPro" id="IPR019775">
    <property type="entry name" value="WD40_repeat_CS"/>
</dbReference>
<dbReference type="InParanoid" id="A0A1E7EPM7"/>
<sequence>MPNSMPQCKLLHHGVAANSSPKVIACIPRARSGDDGDGDNKHHEVDLVYASHLMLNIASPREISVGNDDENVGVGGANDNTNNNIERIWNVKQTLRTSTSLTEAETATAAANVSTRTAKRVITCVVQLKLYQDNGTVKNTTADNDVVVLVIGFSDGSLTSWIRPREQQDWKEHVLLVSAADDRNDPSSSSRISLEEAAMAATKGRSITDIDGFFGYYDEVENENEHDGDNNKHNMRRLNLSVCACSSGGAQYFRFSLTLNNEFSNPNQATIKATKRLIQTPSNTVKFNTIESKYGEESGDDNNKNSFGMFLVGTAAPRHNKIHVLVVPPGSLENAIQTAPIYSGSLTGHEDWITCFDWTKNISTTPINTSSDQGFDSKQTSTECCYLASGSQDGVIRLWKWVTTTTKMTAARTTSVEKDAGDFSNPIVSDDDDIDLDLEEEEIEGEARLVISQPSNYYELTTSVYLEALLIGHEDMVTSVAWHPDPKKLYDQDLILVSASMDRSIFLWSSSGESDCNNVGNNSDGAWLPIARVGSPSGILGGPVGASLLGYVNIQIEPEYGRWIMGHAHGGALHFFSCEQAIQAIEDDNISNKRQDEMTAEERSVQWKAQPCITGHFDEVTDLCWEALAGEYLITVSNDATCRLWASMTTSLDAWIEISRPQVHGYTLSAVTSISTINHKHHLVTGADEKEPRVFDGTHSFLRMLRMLSGRQRCIEDNTTNDGISRVDRAYMPSLGLSNKDTAADGADEDISGASTSSTMLPLERDLGSTSLWPETRKLFGHNSEIARLASTASARTCLSVDFSTPYIDEVVVASTTKARDVDSANIRLWDVDRNRCLQTLEGGHRSTVTALSFSPDGTYLASSGKDRRLCVWKRKSASDVSSEQNGLFFLASAVNSSHKRIVWSVHFCPYKPSILASGSRDGTIKLWEIVEGEADTSVNEYSKFVPTIDGGVSRQSNDKAEAVTSLAFSPTKSVDRSRGILAIGLENGFIQLWSVPIITSSNELKLEPPSLALTFDAHICHIGAVRKLAWRPTADDNNGPSVLASCSSDNGCRIFSVWLQKY</sequence>
<evidence type="ECO:0000256" key="11">
    <source>
        <dbReference type="PROSITE-ProRule" id="PRU00221"/>
    </source>
</evidence>
<organism evidence="12 13">
    <name type="scientific">Fragilariopsis cylindrus CCMP1102</name>
    <dbReference type="NCBI Taxonomy" id="635003"/>
    <lineage>
        <taxon>Eukaryota</taxon>
        <taxon>Sar</taxon>
        <taxon>Stramenopiles</taxon>
        <taxon>Ochrophyta</taxon>
        <taxon>Bacillariophyta</taxon>
        <taxon>Bacillariophyceae</taxon>
        <taxon>Bacillariophycidae</taxon>
        <taxon>Bacillariales</taxon>
        <taxon>Bacillariaceae</taxon>
        <taxon>Fragilariopsis</taxon>
    </lineage>
</organism>
<evidence type="ECO:0000256" key="3">
    <source>
        <dbReference type="ARBA" id="ARBA00005043"/>
    </source>
</evidence>
<evidence type="ECO:0000313" key="12">
    <source>
        <dbReference type="EMBL" id="OEU07909.1"/>
    </source>
</evidence>
<evidence type="ECO:0000256" key="9">
    <source>
        <dbReference type="ARBA" id="ARBA00022737"/>
    </source>
</evidence>
<dbReference type="KEGG" id="fcy:FRACYDRAFT_250534"/>
<keyword evidence="10" id="KW-0539">Nucleus</keyword>
<dbReference type="InterPro" id="IPR037289">
    <property type="entry name" value="Elp2"/>
</dbReference>
<dbReference type="PANTHER" id="PTHR44111">
    <property type="entry name" value="ELONGATOR COMPLEX PROTEIN 2"/>
    <property type="match status" value="1"/>
</dbReference>
<dbReference type="EMBL" id="KV784383">
    <property type="protein sequence ID" value="OEU07909.1"/>
    <property type="molecule type" value="Genomic_DNA"/>
</dbReference>
<gene>
    <name evidence="12" type="ORF">FRACYDRAFT_250534</name>
</gene>
<dbReference type="GO" id="GO:0005737">
    <property type="term" value="C:cytoplasm"/>
    <property type="evidence" value="ECO:0007669"/>
    <property type="project" value="UniProtKB-SubCell"/>
</dbReference>
<dbReference type="OrthoDB" id="27911at2759"/>
<evidence type="ECO:0000256" key="4">
    <source>
        <dbReference type="ARBA" id="ARBA00005881"/>
    </source>
</evidence>
<dbReference type="Gene3D" id="2.130.10.10">
    <property type="entry name" value="YVTN repeat-like/Quinoprotein amine dehydrogenase"/>
    <property type="match status" value="4"/>
</dbReference>
<comment type="pathway">
    <text evidence="3">tRNA modification; 5-methoxycarbonylmethyl-2-thiouridine-tRNA biosynthesis.</text>
</comment>
<dbReference type="PROSITE" id="PS50294">
    <property type="entry name" value="WD_REPEATS_REGION"/>
    <property type="match status" value="3"/>
</dbReference>
<dbReference type="InterPro" id="IPR001680">
    <property type="entry name" value="WD40_rpt"/>
</dbReference>
<dbReference type="Proteomes" id="UP000095751">
    <property type="component" value="Unassembled WGS sequence"/>
</dbReference>
<name>A0A1E7EPM7_9STRA</name>
<dbReference type="PANTHER" id="PTHR44111:SF1">
    <property type="entry name" value="ELONGATOR COMPLEX PROTEIN 2"/>
    <property type="match status" value="1"/>
</dbReference>
<comment type="similarity">
    <text evidence="4">Belongs to the WD repeat ELP2 family.</text>
</comment>
<keyword evidence="8" id="KW-0819">tRNA processing</keyword>
<protein>
    <recommendedName>
        <fullName evidence="5">Elongator complex protein 2</fullName>
    </recommendedName>
</protein>
<dbReference type="PROSITE" id="PS50082">
    <property type="entry name" value="WD_REPEATS_2"/>
    <property type="match status" value="5"/>
</dbReference>
<dbReference type="AlphaFoldDB" id="A0A1E7EPM7"/>
<evidence type="ECO:0000256" key="8">
    <source>
        <dbReference type="ARBA" id="ARBA00022694"/>
    </source>
</evidence>
<evidence type="ECO:0000256" key="1">
    <source>
        <dbReference type="ARBA" id="ARBA00004123"/>
    </source>
</evidence>
<proteinExistence type="inferred from homology"/>
<dbReference type="PRINTS" id="PR00320">
    <property type="entry name" value="GPROTEINBRPT"/>
</dbReference>
<keyword evidence="13" id="KW-1185">Reference proteome</keyword>
<dbReference type="Pfam" id="PF00400">
    <property type="entry name" value="WD40"/>
    <property type="match status" value="5"/>
</dbReference>
<dbReference type="UniPathway" id="UPA00988"/>
<feature type="repeat" description="WD" evidence="11">
    <location>
        <begin position="842"/>
        <end position="883"/>
    </location>
</feature>
<evidence type="ECO:0000256" key="6">
    <source>
        <dbReference type="ARBA" id="ARBA00022490"/>
    </source>
</evidence>
<dbReference type="InterPro" id="IPR015943">
    <property type="entry name" value="WD40/YVTN_repeat-like_dom_sf"/>
</dbReference>
<dbReference type="PROSITE" id="PS00678">
    <property type="entry name" value="WD_REPEATS_1"/>
    <property type="match status" value="1"/>
</dbReference>
<evidence type="ECO:0000256" key="10">
    <source>
        <dbReference type="ARBA" id="ARBA00023242"/>
    </source>
</evidence>
<keyword evidence="6" id="KW-0963">Cytoplasm</keyword>
<dbReference type="InterPro" id="IPR036322">
    <property type="entry name" value="WD40_repeat_dom_sf"/>
</dbReference>
<evidence type="ECO:0000256" key="7">
    <source>
        <dbReference type="ARBA" id="ARBA00022574"/>
    </source>
</evidence>
<dbReference type="GO" id="GO:0005634">
    <property type="term" value="C:nucleus"/>
    <property type="evidence" value="ECO:0007669"/>
    <property type="project" value="UniProtKB-SubCell"/>
</dbReference>
<evidence type="ECO:0000256" key="2">
    <source>
        <dbReference type="ARBA" id="ARBA00004496"/>
    </source>
</evidence>
<keyword evidence="9" id="KW-0677">Repeat</keyword>
<feature type="repeat" description="WD" evidence="11">
    <location>
        <begin position="386"/>
        <end position="409"/>
    </location>
</feature>
<dbReference type="InterPro" id="IPR020472">
    <property type="entry name" value="WD40_PAC1"/>
</dbReference>
<dbReference type="SMART" id="SM00320">
    <property type="entry name" value="WD40"/>
    <property type="match status" value="8"/>
</dbReference>
<accession>A0A1E7EPM7</accession>
<feature type="repeat" description="WD" evidence="11">
    <location>
        <begin position="613"/>
        <end position="645"/>
    </location>
</feature>